<dbReference type="InterPro" id="IPR050109">
    <property type="entry name" value="HTH-type_TetR-like_transc_reg"/>
</dbReference>
<dbReference type="InterPro" id="IPR039538">
    <property type="entry name" value="BetI_C"/>
</dbReference>
<dbReference type="SUPFAM" id="SSF48498">
    <property type="entry name" value="Tetracyclin repressor-like, C-terminal domain"/>
    <property type="match status" value="1"/>
</dbReference>
<dbReference type="PROSITE" id="PS50977">
    <property type="entry name" value="HTH_TETR_2"/>
    <property type="match status" value="1"/>
</dbReference>
<dbReference type="SUPFAM" id="SSF46689">
    <property type="entry name" value="Homeodomain-like"/>
    <property type="match status" value="1"/>
</dbReference>
<dbReference type="Proteomes" id="UP001589814">
    <property type="component" value="Unassembled WGS sequence"/>
</dbReference>
<proteinExistence type="predicted"/>
<dbReference type="Pfam" id="PF00440">
    <property type="entry name" value="TetR_N"/>
    <property type="match status" value="1"/>
</dbReference>
<feature type="domain" description="HTH tetR-type" evidence="6">
    <location>
        <begin position="12"/>
        <end position="72"/>
    </location>
</feature>
<keyword evidence="8" id="KW-1185">Reference proteome</keyword>
<dbReference type="PANTHER" id="PTHR30055">
    <property type="entry name" value="HTH-TYPE TRANSCRIPTIONAL REGULATOR RUTR"/>
    <property type="match status" value="1"/>
</dbReference>
<dbReference type="Pfam" id="PF13977">
    <property type="entry name" value="TetR_C_6"/>
    <property type="match status" value="1"/>
</dbReference>
<name>A0ABV6G197_9GAMM</name>
<evidence type="ECO:0000313" key="8">
    <source>
        <dbReference type="Proteomes" id="UP001589814"/>
    </source>
</evidence>
<dbReference type="EMBL" id="JBHLVX010000019">
    <property type="protein sequence ID" value="MFC0267425.1"/>
    <property type="molecule type" value="Genomic_DNA"/>
</dbReference>
<evidence type="ECO:0000256" key="2">
    <source>
        <dbReference type="ARBA" id="ARBA00023015"/>
    </source>
</evidence>
<organism evidence="7 8">
    <name type="scientific">Kushneria aurantia</name>
    <dbReference type="NCBI Taxonomy" id="504092"/>
    <lineage>
        <taxon>Bacteria</taxon>
        <taxon>Pseudomonadati</taxon>
        <taxon>Pseudomonadota</taxon>
        <taxon>Gammaproteobacteria</taxon>
        <taxon>Oceanospirillales</taxon>
        <taxon>Halomonadaceae</taxon>
        <taxon>Kushneria</taxon>
    </lineage>
</organism>
<reference evidence="7 8" key="1">
    <citation type="submission" date="2024-09" db="EMBL/GenBank/DDBJ databases">
        <authorList>
            <person name="Sun Q."/>
            <person name="Mori K."/>
        </authorList>
    </citation>
    <scope>NUCLEOTIDE SEQUENCE [LARGE SCALE GENOMIC DNA]</scope>
    <source>
        <strain evidence="7 8">CCM 7415</strain>
    </source>
</reference>
<dbReference type="PROSITE" id="PS01081">
    <property type="entry name" value="HTH_TETR_1"/>
    <property type="match status" value="1"/>
</dbReference>
<keyword evidence="3 5" id="KW-0238">DNA-binding</keyword>
<dbReference type="InterPro" id="IPR036271">
    <property type="entry name" value="Tet_transcr_reg_TetR-rel_C_sf"/>
</dbReference>
<evidence type="ECO:0000259" key="6">
    <source>
        <dbReference type="PROSITE" id="PS50977"/>
    </source>
</evidence>
<gene>
    <name evidence="7" type="ORF">ACFFHW_05355</name>
</gene>
<dbReference type="PANTHER" id="PTHR30055:SF228">
    <property type="entry name" value="TRANSCRIPTIONAL REGULATOR-RELATED"/>
    <property type="match status" value="1"/>
</dbReference>
<protein>
    <submittedName>
        <fullName evidence="7">TetR family transcriptional regulator C-terminal domain-containing protein</fullName>
    </submittedName>
</protein>
<evidence type="ECO:0000256" key="5">
    <source>
        <dbReference type="PROSITE-ProRule" id="PRU00335"/>
    </source>
</evidence>
<dbReference type="PRINTS" id="PR00455">
    <property type="entry name" value="HTHTETR"/>
</dbReference>
<dbReference type="RefSeq" id="WP_019952681.1">
    <property type="nucleotide sequence ID" value="NZ_JBHLVX010000019.1"/>
</dbReference>
<dbReference type="Gene3D" id="1.10.357.10">
    <property type="entry name" value="Tetracycline Repressor, domain 2"/>
    <property type="match status" value="1"/>
</dbReference>
<dbReference type="InterPro" id="IPR009057">
    <property type="entry name" value="Homeodomain-like_sf"/>
</dbReference>
<comment type="caution">
    <text evidence="7">The sequence shown here is derived from an EMBL/GenBank/DDBJ whole genome shotgun (WGS) entry which is preliminary data.</text>
</comment>
<evidence type="ECO:0000256" key="1">
    <source>
        <dbReference type="ARBA" id="ARBA00022491"/>
    </source>
</evidence>
<keyword evidence="1" id="KW-0678">Repressor</keyword>
<accession>A0ABV6G197</accession>
<evidence type="ECO:0000313" key="7">
    <source>
        <dbReference type="EMBL" id="MFC0267425.1"/>
    </source>
</evidence>
<dbReference type="InterPro" id="IPR001647">
    <property type="entry name" value="HTH_TetR"/>
</dbReference>
<dbReference type="InterPro" id="IPR023772">
    <property type="entry name" value="DNA-bd_HTH_TetR-type_CS"/>
</dbReference>
<evidence type="ECO:0000256" key="4">
    <source>
        <dbReference type="ARBA" id="ARBA00023163"/>
    </source>
</evidence>
<keyword evidence="2" id="KW-0805">Transcription regulation</keyword>
<sequence length="220" mass="23609">MERKNFQRWSQDERRQSLLEATLACVAEQGLEGATARQIAQRADVTAGLIRHYFGSKEKMVQAAYELLIGELTHAAKCAAEADGGEPQAQLARFVVANVTPPNLSAGKVSLWATFIGRVRTDPGYAAVHRDSYREFLVALEALIHPVLVAHDRKATPACCSRYAIALNALIDGLWLEGSLDHGLYDVGTLPTIALAAAEGILGLPADSLAGAISTTDNRS</sequence>
<evidence type="ECO:0000256" key="3">
    <source>
        <dbReference type="ARBA" id="ARBA00023125"/>
    </source>
</evidence>
<keyword evidence="4" id="KW-0804">Transcription</keyword>
<feature type="DNA-binding region" description="H-T-H motif" evidence="5">
    <location>
        <begin position="35"/>
        <end position="54"/>
    </location>
</feature>